<keyword evidence="5" id="KW-0862">Zinc</keyword>
<dbReference type="RefSeq" id="XP_023454906.2">
    <property type="nucleotide sequence ID" value="XM_023603237.2"/>
</dbReference>
<evidence type="ECO:0000313" key="9">
    <source>
        <dbReference type="Proteomes" id="UP001302367"/>
    </source>
</evidence>
<keyword evidence="6" id="KW-0539">Nucleus</keyword>
<evidence type="ECO:0000256" key="3">
    <source>
        <dbReference type="ARBA" id="ARBA00022737"/>
    </source>
</evidence>
<evidence type="ECO:0000313" key="8">
    <source>
        <dbReference type="EMBL" id="WPB07161.1"/>
    </source>
</evidence>
<keyword evidence="2" id="KW-0479">Metal-binding</keyword>
<feature type="domain" description="Xylanolytic transcriptional activator regulatory" evidence="7">
    <location>
        <begin position="52"/>
        <end position="324"/>
    </location>
</feature>
<evidence type="ECO:0000256" key="4">
    <source>
        <dbReference type="ARBA" id="ARBA00022771"/>
    </source>
</evidence>
<keyword evidence="4" id="KW-0863">Zinc-finger</keyword>
<gene>
    <name evidence="8" type="ORF">RHO25_011821</name>
</gene>
<dbReference type="Pfam" id="PF04082">
    <property type="entry name" value="Fungal_trans"/>
    <property type="match status" value="1"/>
</dbReference>
<protein>
    <recommendedName>
        <fullName evidence="7">Xylanolytic transcriptional activator regulatory domain-containing protein</fullName>
    </recommendedName>
</protein>
<dbReference type="CDD" id="cd12148">
    <property type="entry name" value="fungal_TF_MHR"/>
    <property type="match status" value="1"/>
</dbReference>
<organism evidence="8 9">
    <name type="scientific">Cercospora beticola</name>
    <name type="common">Sugarbeet leaf spot fungus</name>
    <dbReference type="NCBI Taxonomy" id="122368"/>
    <lineage>
        <taxon>Eukaryota</taxon>
        <taxon>Fungi</taxon>
        <taxon>Dikarya</taxon>
        <taxon>Ascomycota</taxon>
        <taxon>Pezizomycotina</taxon>
        <taxon>Dothideomycetes</taxon>
        <taxon>Dothideomycetidae</taxon>
        <taxon>Mycosphaerellales</taxon>
        <taxon>Mycosphaerellaceae</taxon>
        <taxon>Cercospora</taxon>
    </lineage>
</organism>
<dbReference type="PANTHER" id="PTHR40626:SF3">
    <property type="entry name" value="TRANSCRIPTION FACTOR WITH C2H2 AND ZN(2)-CYS(6) DNA BINDING DOMAIN (EUROFUNG)-RELATED"/>
    <property type="match status" value="1"/>
</dbReference>
<evidence type="ECO:0000256" key="5">
    <source>
        <dbReference type="ARBA" id="ARBA00022833"/>
    </source>
</evidence>
<evidence type="ECO:0000256" key="6">
    <source>
        <dbReference type="ARBA" id="ARBA00023242"/>
    </source>
</evidence>
<dbReference type="EMBL" id="CP134191">
    <property type="protein sequence ID" value="WPB07161.1"/>
    <property type="molecule type" value="Genomic_DNA"/>
</dbReference>
<evidence type="ECO:0000256" key="1">
    <source>
        <dbReference type="ARBA" id="ARBA00004123"/>
    </source>
</evidence>
<accession>A0ABZ0P631</accession>
<dbReference type="InterPro" id="IPR007219">
    <property type="entry name" value="XnlR_reg_dom"/>
</dbReference>
<evidence type="ECO:0000256" key="2">
    <source>
        <dbReference type="ARBA" id="ARBA00022723"/>
    </source>
</evidence>
<dbReference type="InterPro" id="IPR051059">
    <property type="entry name" value="VerF-like"/>
</dbReference>
<dbReference type="GeneID" id="35434248"/>
<reference evidence="8 9" key="1">
    <citation type="submission" date="2023-09" db="EMBL/GenBank/DDBJ databases">
        <title>Complete-Gapless Cercospora beticola genome.</title>
        <authorList>
            <person name="Wyatt N.A."/>
            <person name="Spanner R.E."/>
            <person name="Bolton M.D."/>
        </authorList>
    </citation>
    <scope>NUCLEOTIDE SEQUENCE [LARGE SCALE GENOMIC DNA]</scope>
    <source>
        <strain evidence="8">Cb09-40</strain>
    </source>
</reference>
<proteinExistence type="predicted"/>
<keyword evidence="3" id="KW-0677">Repeat</keyword>
<evidence type="ECO:0000259" key="7">
    <source>
        <dbReference type="Pfam" id="PF04082"/>
    </source>
</evidence>
<dbReference type="Proteomes" id="UP001302367">
    <property type="component" value="Chromosome 8"/>
</dbReference>
<comment type="subcellular location">
    <subcellularLocation>
        <location evidence="1">Nucleus</location>
    </subcellularLocation>
</comment>
<sequence length="424" mass="48598">MKLQQVSDQISLLIAEVCQVKPRNSAVNISWDQATEHDCRQFFSASNIYFFLELYWAIWSPNVPLLHRPTFETSIAKPVLIAAMVTIGASVSSSEADRLAAKQFFNCVEEAVFCDDQFCTEEDRRLFPSKAKIQSLQAAYIVMLYQNWEGSTSSKGRIRRFRYSTVVAVARDVGVGHARHEIYSAATFDWQDFILREELIRVILWIFLLDTAFVIFNNVPPRMAIKEMKMSFARNDACFQASNSEICLQQVMIGHQEPHLLSSACEMICNGTITDGELASFGHLGSLNLFVATSAIHSMIFQAQQSFSPQLQLGPIYNALANWHLLWQRHIKADAVMRSHDVALLTLDITRLWQREGFSRFAPEYWMLASMLVQRLDRTEQDVIDKSREDPEVKIEPKDELLENYDTDMRQVNSLIAEFQKVML</sequence>
<keyword evidence="9" id="KW-1185">Reference proteome</keyword>
<dbReference type="PANTHER" id="PTHR40626">
    <property type="entry name" value="MIP31509P"/>
    <property type="match status" value="1"/>
</dbReference>
<name>A0ABZ0P631_CERBT</name>